<comment type="caution">
    <text evidence="2">The sequence shown here is derived from an EMBL/GenBank/DDBJ whole genome shotgun (WGS) entry which is preliminary data.</text>
</comment>
<evidence type="ECO:0000313" key="2">
    <source>
        <dbReference type="EMBL" id="KAK3677719.1"/>
    </source>
</evidence>
<gene>
    <name evidence="2" type="ORF">LTR78_002569</name>
</gene>
<dbReference type="InterPro" id="IPR047975">
    <property type="entry name" value="Heme_bind_FMP"/>
</dbReference>
<dbReference type="Proteomes" id="UP001274830">
    <property type="component" value="Unassembled WGS sequence"/>
</dbReference>
<protein>
    <submittedName>
        <fullName evidence="2">Uncharacterized protein</fullName>
    </submittedName>
</protein>
<dbReference type="AlphaFoldDB" id="A0AAE0WTG6"/>
<evidence type="ECO:0000313" key="3">
    <source>
        <dbReference type="Proteomes" id="UP001274830"/>
    </source>
</evidence>
<accession>A0AAE0WTG6</accession>
<organism evidence="2 3">
    <name type="scientific">Recurvomyces mirabilis</name>
    <dbReference type="NCBI Taxonomy" id="574656"/>
    <lineage>
        <taxon>Eukaryota</taxon>
        <taxon>Fungi</taxon>
        <taxon>Dikarya</taxon>
        <taxon>Ascomycota</taxon>
        <taxon>Pezizomycotina</taxon>
        <taxon>Dothideomycetes</taxon>
        <taxon>Dothideomycetidae</taxon>
        <taxon>Mycosphaerellales</taxon>
        <taxon>Teratosphaeriaceae</taxon>
        <taxon>Recurvomyces</taxon>
    </lineage>
</organism>
<proteinExistence type="predicted"/>
<name>A0AAE0WTG6_9PEZI</name>
<dbReference type="NCBIfam" id="NF040572">
    <property type="entry name" value="heme_bind_FMP"/>
    <property type="match status" value="1"/>
</dbReference>
<feature type="region of interest" description="Disordered" evidence="1">
    <location>
        <begin position="434"/>
        <end position="511"/>
    </location>
</feature>
<evidence type="ECO:0000256" key="1">
    <source>
        <dbReference type="SAM" id="MobiDB-lite"/>
    </source>
</evidence>
<dbReference type="EMBL" id="JAUTXT010000006">
    <property type="protein sequence ID" value="KAK3677719.1"/>
    <property type="molecule type" value="Genomic_DNA"/>
</dbReference>
<keyword evidence="3" id="KW-1185">Reference proteome</keyword>
<sequence>MASQVVMHQPTEASHDPEASISLNNFRWGEVDSKLHTQTTAAAAAPPPPPLGVLSAFHGNFSGTGLNMIFRPNSGPPKGTTFTNPITPAAPTPPSENVLEINLTTETLKFADTLGSVPNRGLEGQQDIFLNGVPYFQSVNDVTNFDTGKADGQPQGIHAEPGVWMHVPASTDPAVGASLVRMGSIPHGTTINAQALESSVISVNSGPIFPKVDITPFIIGTNPPKKVPAGTFVAQTAKNVNSPRIPQDLTKFIAAKTITQEILDDPNTVLATANKGKNIVKTQVFTVSTDPTNTILGGGTANIAFLSDPGTKGPNANAASMTATFWINTVQSIIRIPTLRPGQSVRIAGAEPQPGARVPTFAVKPPTEGSAVAPTTEARQIVVTHTEIQYSQQVNLNFAGLTWPHISVATLVPTTDQVVPPHVLHTPNGDIPLHQTAPVHNGADLQQPLQNGGANGADDKRHVLHTPHGDVPLHQTAPPHRGPAVDEPMEDAPGDEGVEGVAVKAGVTAKE</sequence>
<feature type="region of interest" description="Disordered" evidence="1">
    <location>
        <begin position="349"/>
        <end position="374"/>
    </location>
</feature>
<reference evidence="2" key="1">
    <citation type="submission" date="2023-07" db="EMBL/GenBank/DDBJ databases">
        <title>Black Yeasts Isolated from many extreme environments.</title>
        <authorList>
            <person name="Coleine C."/>
            <person name="Stajich J.E."/>
            <person name="Selbmann L."/>
        </authorList>
    </citation>
    <scope>NUCLEOTIDE SEQUENCE</scope>
    <source>
        <strain evidence="2">CCFEE 5485</strain>
    </source>
</reference>
<feature type="compositionally biased region" description="Low complexity" evidence="1">
    <location>
        <begin position="499"/>
        <end position="511"/>
    </location>
</feature>
<feature type="compositionally biased region" description="Acidic residues" evidence="1">
    <location>
        <begin position="487"/>
        <end position="498"/>
    </location>
</feature>